<evidence type="ECO:0000313" key="2">
    <source>
        <dbReference type="Proteomes" id="UP000194236"/>
    </source>
</evidence>
<dbReference type="EMBL" id="MUJZ01066758">
    <property type="protein sequence ID" value="OTF70198.1"/>
    <property type="molecule type" value="Genomic_DNA"/>
</dbReference>
<evidence type="ECO:0000313" key="1">
    <source>
        <dbReference type="EMBL" id="OTF70198.1"/>
    </source>
</evidence>
<dbReference type="Proteomes" id="UP000194236">
    <property type="component" value="Unassembled WGS sequence"/>
</dbReference>
<comment type="caution">
    <text evidence="1">The sequence shown here is derived from an EMBL/GenBank/DDBJ whole genome shotgun (WGS) entry which is preliminary data.</text>
</comment>
<sequence>MLKCFEKEFDKIPDCNESADIFINFIRQIFDDIVNLSCQDYTESTDRCEHLGRPPVKEKKLKHYKSFILPLLDIWNQVDNQK</sequence>
<dbReference type="AlphaFoldDB" id="A0A1Y3AQQ0"/>
<protein>
    <submittedName>
        <fullName evidence="1">Uncharacterized protein</fullName>
    </submittedName>
</protein>
<reference evidence="1 2" key="1">
    <citation type="submission" date="2017-03" db="EMBL/GenBank/DDBJ databases">
        <title>Genome Survey of Euroglyphus maynei.</title>
        <authorList>
            <person name="Arlian L.G."/>
            <person name="Morgan M.S."/>
            <person name="Rider S.D."/>
        </authorList>
    </citation>
    <scope>NUCLEOTIDE SEQUENCE [LARGE SCALE GENOMIC DNA]</scope>
    <source>
        <strain evidence="1">Arlian Lab</strain>
        <tissue evidence="1">Whole body</tissue>
    </source>
</reference>
<accession>A0A1Y3AQQ0</accession>
<organism evidence="1 2">
    <name type="scientific">Euroglyphus maynei</name>
    <name type="common">Mayne's house dust mite</name>
    <dbReference type="NCBI Taxonomy" id="6958"/>
    <lineage>
        <taxon>Eukaryota</taxon>
        <taxon>Metazoa</taxon>
        <taxon>Ecdysozoa</taxon>
        <taxon>Arthropoda</taxon>
        <taxon>Chelicerata</taxon>
        <taxon>Arachnida</taxon>
        <taxon>Acari</taxon>
        <taxon>Acariformes</taxon>
        <taxon>Sarcoptiformes</taxon>
        <taxon>Astigmata</taxon>
        <taxon>Psoroptidia</taxon>
        <taxon>Analgoidea</taxon>
        <taxon>Pyroglyphidae</taxon>
        <taxon>Pyroglyphinae</taxon>
        <taxon>Euroglyphus</taxon>
    </lineage>
</organism>
<dbReference type="OrthoDB" id="6499022at2759"/>
<gene>
    <name evidence="1" type="ORF">BLA29_006975</name>
</gene>
<proteinExistence type="predicted"/>
<keyword evidence="2" id="KW-1185">Reference proteome</keyword>
<name>A0A1Y3AQQ0_EURMA</name>